<name>A0AA41SLH4_PAPNU</name>
<dbReference type="SUPFAM" id="SSF143113">
    <property type="entry name" value="NAP-like"/>
    <property type="match status" value="1"/>
</dbReference>
<evidence type="ECO:0000313" key="3">
    <source>
        <dbReference type="EMBL" id="MCL7038446.1"/>
    </source>
</evidence>
<dbReference type="PANTHER" id="PTHR11875">
    <property type="entry name" value="TESTIS-SPECIFIC Y-ENCODED PROTEIN"/>
    <property type="match status" value="1"/>
</dbReference>
<keyword evidence="2" id="KW-0143">Chaperone</keyword>
<organism evidence="3 4">
    <name type="scientific">Papaver nudicaule</name>
    <name type="common">Iceland poppy</name>
    <dbReference type="NCBI Taxonomy" id="74823"/>
    <lineage>
        <taxon>Eukaryota</taxon>
        <taxon>Viridiplantae</taxon>
        <taxon>Streptophyta</taxon>
        <taxon>Embryophyta</taxon>
        <taxon>Tracheophyta</taxon>
        <taxon>Spermatophyta</taxon>
        <taxon>Magnoliopsida</taxon>
        <taxon>Ranunculales</taxon>
        <taxon>Papaveraceae</taxon>
        <taxon>Papaveroideae</taxon>
        <taxon>Papaver</taxon>
    </lineage>
</organism>
<evidence type="ECO:0000313" key="4">
    <source>
        <dbReference type="Proteomes" id="UP001177140"/>
    </source>
</evidence>
<evidence type="ECO:0000256" key="2">
    <source>
        <dbReference type="ARBA" id="ARBA00023186"/>
    </source>
</evidence>
<protein>
    <submittedName>
        <fullName evidence="3">Uncharacterized protein</fullName>
    </submittedName>
</protein>
<comment type="caution">
    <text evidence="3">The sequence shown here is derived from an EMBL/GenBank/DDBJ whole genome shotgun (WGS) entry which is preliminary data.</text>
</comment>
<feature type="non-terminal residue" evidence="3">
    <location>
        <position position="1"/>
    </location>
</feature>
<dbReference type="Proteomes" id="UP001177140">
    <property type="component" value="Unassembled WGS sequence"/>
</dbReference>
<dbReference type="EMBL" id="JAJJMA010190639">
    <property type="protein sequence ID" value="MCL7038446.1"/>
    <property type="molecule type" value="Genomic_DNA"/>
</dbReference>
<reference evidence="3" key="1">
    <citation type="submission" date="2022-03" db="EMBL/GenBank/DDBJ databases">
        <title>A functionally conserved STORR gene fusion in Papaver species that diverged 16.8 million years ago.</title>
        <authorList>
            <person name="Catania T."/>
        </authorList>
    </citation>
    <scope>NUCLEOTIDE SEQUENCE</scope>
    <source>
        <strain evidence="3">S-191538</strain>
    </source>
</reference>
<accession>A0AA41SLH4</accession>
<dbReference type="InterPro" id="IPR037231">
    <property type="entry name" value="NAP-like_sf"/>
</dbReference>
<sequence>MDVEDDEDVVSGYTITLNFSNDNPYFTNSSLAKRISFCEAGTTNLSAVAIDWIVNMQDIATEYKHDTSVTNTSFFTWFCAPQVIRKGYHDE</sequence>
<dbReference type="GO" id="GO:0006334">
    <property type="term" value="P:nucleosome assembly"/>
    <property type="evidence" value="ECO:0007669"/>
    <property type="project" value="InterPro"/>
</dbReference>
<comment type="similarity">
    <text evidence="1">Belongs to the nucleosome assembly protein (NAP) family.</text>
</comment>
<dbReference type="GO" id="GO:0005634">
    <property type="term" value="C:nucleus"/>
    <property type="evidence" value="ECO:0007669"/>
    <property type="project" value="InterPro"/>
</dbReference>
<proteinExistence type="inferred from homology"/>
<dbReference type="Gene3D" id="3.30.1120.90">
    <property type="entry name" value="Nucleosome assembly protein"/>
    <property type="match status" value="1"/>
</dbReference>
<dbReference type="GO" id="GO:0042393">
    <property type="term" value="F:histone binding"/>
    <property type="evidence" value="ECO:0007669"/>
    <property type="project" value="UniProtKB-ARBA"/>
</dbReference>
<keyword evidence="4" id="KW-1185">Reference proteome</keyword>
<evidence type="ECO:0000256" key="1">
    <source>
        <dbReference type="ARBA" id="ARBA00009947"/>
    </source>
</evidence>
<dbReference type="AlphaFoldDB" id="A0AA41SLH4"/>
<gene>
    <name evidence="3" type="ORF">MKW94_020263</name>
</gene>
<dbReference type="InterPro" id="IPR002164">
    <property type="entry name" value="NAP_family"/>
</dbReference>
<dbReference type="GO" id="GO:0000724">
    <property type="term" value="P:double-strand break repair via homologous recombination"/>
    <property type="evidence" value="ECO:0007669"/>
    <property type="project" value="UniProtKB-ARBA"/>
</dbReference>